<dbReference type="Proteomes" id="UP001054945">
    <property type="component" value="Unassembled WGS sequence"/>
</dbReference>
<reference evidence="1 2" key="1">
    <citation type="submission" date="2021-06" db="EMBL/GenBank/DDBJ databases">
        <title>Caerostris extrusa draft genome.</title>
        <authorList>
            <person name="Kono N."/>
            <person name="Arakawa K."/>
        </authorList>
    </citation>
    <scope>NUCLEOTIDE SEQUENCE [LARGE SCALE GENOMIC DNA]</scope>
</reference>
<proteinExistence type="predicted"/>
<name>A0AAV4RJ60_CAEEX</name>
<gene>
    <name evidence="1" type="ORF">CEXT_567051</name>
</gene>
<comment type="caution">
    <text evidence="1">The sequence shown here is derived from an EMBL/GenBank/DDBJ whole genome shotgun (WGS) entry which is preliminary data.</text>
</comment>
<dbReference type="AlphaFoldDB" id="A0AAV4RJ60"/>
<sequence>MSNFDFHATFIPTFHTHIFQPWISSFCLKTKYAGLDEGIYYKRLEALSPSRHPLQPPPRATPCHHPRESCDRWKVSAIFPPHYFTLGRKVLSFKGENELIIYLRPRTVKVAVT</sequence>
<organism evidence="1 2">
    <name type="scientific">Caerostris extrusa</name>
    <name type="common">Bark spider</name>
    <name type="synonym">Caerostris bankana</name>
    <dbReference type="NCBI Taxonomy" id="172846"/>
    <lineage>
        <taxon>Eukaryota</taxon>
        <taxon>Metazoa</taxon>
        <taxon>Ecdysozoa</taxon>
        <taxon>Arthropoda</taxon>
        <taxon>Chelicerata</taxon>
        <taxon>Arachnida</taxon>
        <taxon>Araneae</taxon>
        <taxon>Araneomorphae</taxon>
        <taxon>Entelegynae</taxon>
        <taxon>Araneoidea</taxon>
        <taxon>Araneidae</taxon>
        <taxon>Caerostris</taxon>
    </lineage>
</organism>
<dbReference type="EMBL" id="BPLR01008074">
    <property type="protein sequence ID" value="GIY21958.1"/>
    <property type="molecule type" value="Genomic_DNA"/>
</dbReference>
<evidence type="ECO:0000313" key="2">
    <source>
        <dbReference type="Proteomes" id="UP001054945"/>
    </source>
</evidence>
<evidence type="ECO:0000313" key="1">
    <source>
        <dbReference type="EMBL" id="GIY21958.1"/>
    </source>
</evidence>
<keyword evidence="2" id="KW-1185">Reference proteome</keyword>
<protein>
    <submittedName>
        <fullName evidence="1">Uncharacterized protein</fullName>
    </submittedName>
</protein>
<accession>A0AAV4RJ60</accession>